<feature type="transmembrane region" description="Helical" evidence="5">
    <location>
        <begin position="5"/>
        <end position="23"/>
    </location>
</feature>
<gene>
    <name evidence="6" type="ORF">SAMN05661044_02242</name>
</gene>
<keyword evidence="2" id="KW-0479">Metal-binding</keyword>
<sequence>MKKGAILGIVIIAVAIAMIISIYTDSSTYASFNDAQKTEEEIHVVGELNKGKELFYKPTDNANYFAFYMVDNDGTECKVVFNGSKPQDFERSEQIVLTGKMVGEEFHASKILMKCPSKYNKDQVEVTESAASSV</sequence>
<accession>A0A1H7PIL9</accession>
<keyword evidence="5" id="KW-0812">Transmembrane</keyword>
<keyword evidence="2" id="KW-0408">Iron</keyword>
<evidence type="ECO:0000313" key="7">
    <source>
        <dbReference type="Proteomes" id="UP000199421"/>
    </source>
</evidence>
<dbReference type="Gene3D" id="2.40.50.140">
    <property type="entry name" value="Nucleic acid-binding proteins"/>
    <property type="match status" value="1"/>
</dbReference>
<comment type="subcellular location">
    <subcellularLocation>
        <location evidence="1">Membrane</location>
    </subcellularLocation>
</comment>
<reference evidence="7" key="1">
    <citation type="submission" date="2016-10" db="EMBL/GenBank/DDBJ databases">
        <authorList>
            <person name="Varghese N."/>
            <person name="Submissions S."/>
        </authorList>
    </citation>
    <scope>NUCLEOTIDE SEQUENCE [LARGE SCALE GENOMIC DNA]</scope>
    <source>
        <strain evidence="7">DSM 18733</strain>
    </source>
</reference>
<dbReference type="EMBL" id="FOAF01000002">
    <property type="protein sequence ID" value="SEL35135.1"/>
    <property type="molecule type" value="Genomic_DNA"/>
</dbReference>
<evidence type="ECO:0000256" key="1">
    <source>
        <dbReference type="ARBA" id="ARBA00004370"/>
    </source>
</evidence>
<evidence type="ECO:0000256" key="5">
    <source>
        <dbReference type="SAM" id="Phobius"/>
    </source>
</evidence>
<dbReference type="InterPro" id="IPR004329">
    <property type="entry name" value="CcmE"/>
</dbReference>
<evidence type="ECO:0000256" key="3">
    <source>
        <dbReference type="ARBA" id="ARBA00022748"/>
    </source>
</evidence>
<dbReference type="Proteomes" id="UP000199421">
    <property type="component" value="Unassembled WGS sequence"/>
</dbReference>
<organism evidence="6 7">
    <name type="scientific">Olivibacter domesticus</name>
    <name type="common">Pseudosphingobacterium domesticum</name>
    <dbReference type="NCBI Taxonomy" id="407022"/>
    <lineage>
        <taxon>Bacteria</taxon>
        <taxon>Pseudomonadati</taxon>
        <taxon>Bacteroidota</taxon>
        <taxon>Sphingobacteriia</taxon>
        <taxon>Sphingobacteriales</taxon>
        <taxon>Sphingobacteriaceae</taxon>
        <taxon>Olivibacter</taxon>
    </lineage>
</organism>
<dbReference type="InterPro" id="IPR012340">
    <property type="entry name" value="NA-bd_OB-fold"/>
</dbReference>
<dbReference type="STRING" id="407022.SAMN05661044_02242"/>
<dbReference type="GO" id="GO:0020037">
    <property type="term" value="F:heme binding"/>
    <property type="evidence" value="ECO:0007669"/>
    <property type="project" value="InterPro"/>
</dbReference>
<evidence type="ECO:0000256" key="4">
    <source>
        <dbReference type="ARBA" id="ARBA00023136"/>
    </source>
</evidence>
<keyword evidence="3" id="KW-0201">Cytochrome c-type biogenesis</keyword>
<keyword evidence="7" id="KW-1185">Reference proteome</keyword>
<dbReference type="GO" id="GO:0017003">
    <property type="term" value="P:protein-heme linkage"/>
    <property type="evidence" value="ECO:0007669"/>
    <property type="project" value="InterPro"/>
</dbReference>
<dbReference type="SUPFAM" id="SSF82093">
    <property type="entry name" value="Heme chaperone CcmE"/>
    <property type="match status" value="1"/>
</dbReference>
<dbReference type="OrthoDB" id="1524250at2"/>
<dbReference type="GO" id="GO:0017004">
    <property type="term" value="P:cytochrome complex assembly"/>
    <property type="evidence" value="ECO:0007669"/>
    <property type="project" value="UniProtKB-KW"/>
</dbReference>
<dbReference type="InterPro" id="IPR036127">
    <property type="entry name" value="CcmE-like_sf"/>
</dbReference>
<protein>
    <submittedName>
        <fullName evidence="6">Cytochrome c-type biogenesis protein CcmE</fullName>
    </submittedName>
</protein>
<evidence type="ECO:0000256" key="2">
    <source>
        <dbReference type="ARBA" id="ARBA00022617"/>
    </source>
</evidence>
<name>A0A1H7PIL9_OLID1</name>
<keyword evidence="2" id="KW-0349">Heme</keyword>
<dbReference type="RefSeq" id="WP_093324001.1">
    <property type="nucleotide sequence ID" value="NZ_FOAF01000002.1"/>
</dbReference>
<keyword evidence="5" id="KW-1133">Transmembrane helix</keyword>
<dbReference type="Pfam" id="PF03100">
    <property type="entry name" value="CcmE"/>
    <property type="match status" value="1"/>
</dbReference>
<keyword evidence="4 5" id="KW-0472">Membrane</keyword>
<proteinExistence type="predicted"/>
<evidence type="ECO:0000313" key="6">
    <source>
        <dbReference type="EMBL" id="SEL35135.1"/>
    </source>
</evidence>
<dbReference type="AlphaFoldDB" id="A0A1H7PIL9"/>
<dbReference type="GO" id="GO:0005886">
    <property type="term" value="C:plasma membrane"/>
    <property type="evidence" value="ECO:0007669"/>
    <property type="project" value="InterPro"/>
</dbReference>